<evidence type="ECO:0000313" key="1">
    <source>
        <dbReference type="EMBL" id="ORY32922.1"/>
    </source>
</evidence>
<sequence length="335" mass="37553">MNPPLSHSTHLPDPFPTTFEPLHAFSRRNMVVFRVHSSSSFSPLIWSGHKDTSGFCSLDLHLACLSPDSHTRTFGAHRGGGDGWADGAWIVHSMVDHICQKPKSTCMFIPSTLEERPSTPEDEKSPWISASRSLTWCIWEIARRLCLQLPNPDSEPDRQSPHNLVQLAIIKHHSGTVGLADHRRRYLELHFSPSDRIRKALQSAGRNGLTVSVKDAFETAYTASMCCEEVLYYGRIFAENIASNLEFTTHILPLDLPLHFLRPGAPNLAREKITSTARSLSSPSTSTADESKKIQDNLHGWLAQLVWDPRVDSSETAYMKIAERKLQIRLLGGEK</sequence>
<gene>
    <name evidence="1" type="ORF">BCR39DRAFT_522389</name>
</gene>
<proteinExistence type="predicted"/>
<accession>A0A1Y2BDL9</accession>
<reference evidence="1 2" key="1">
    <citation type="submission" date="2016-07" db="EMBL/GenBank/DDBJ databases">
        <title>Pervasive Adenine N6-methylation of Active Genes in Fungi.</title>
        <authorList>
            <consortium name="DOE Joint Genome Institute"/>
            <person name="Mondo S.J."/>
            <person name="Dannebaum R.O."/>
            <person name="Kuo R.C."/>
            <person name="Labutti K."/>
            <person name="Haridas S."/>
            <person name="Kuo A."/>
            <person name="Salamov A."/>
            <person name="Ahrendt S.R."/>
            <person name="Lipzen A."/>
            <person name="Sullivan W."/>
            <person name="Andreopoulos W.B."/>
            <person name="Clum A."/>
            <person name="Lindquist E."/>
            <person name="Daum C."/>
            <person name="Ramamoorthy G.K."/>
            <person name="Gryganskyi A."/>
            <person name="Culley D."/>
            <person name="Magnuson J.K."/>
            <person name="James T.Y."/>
            <person name="O'Malley M.A."/>
            <person name="Stajich J.E."/>
            <person name="Spatafora J.W."/>
            <person name="Visel A."/>
            <person name="Grigoriev I.V."/>
        </authorList>
    </citation>
    <scope>NUCLEOTIDE SEQUENCE [LARGE SCALE GENOMIC DNA]</scope>
    <source>
        <strain evidence="1 2">68-887.2</strain>
    </source>
</reference>
<dbReference type="OrthoDB" id="2564041at2759"/>
<organism evidence="1 2">
    <name type="scientific">Naematelia encephala</name>
    <dbReference type="NCBI Taxonomy" id="71784"/>
    <lineage>
        <taxon>Eukaryota</taxon>
        <taxon>Fungi</taxon>
        <taxon>Dikarya</taxon>
        <taxon>Basidiomycota</taxon>
        <taxon>Agaricomycotina</taxon>
        <taxon>Tremellomycetes</taxon>
        <taxon>Tremellales</taxon>
        <taxon>Naemateliaceae</taxon>
        <taxon>Naematelia</taxon>
    </lineage>
</organism>
<dbReference type="Proteomes" id="UP000193986">
    <property type="component" value="Unassembled WGS sequence"/>
</dbReference>
<name>A0A1Y2BDL9_9TREE</name>
<keyword evidence="2" id="KW-1185">Reference proteome</keyword>
<comment type="caution">
    <text evidence="1">The sequence shown here is derived from an EMBL/GenBank/DDBJ whole genome shotgun (WGS) entry which is preliminary data.</text>
</comment>
<protein>
    <submittedName>
        <fullName evidence="1">Uncharacterized protein</fullName>
    </submittedName>
</protein>
<dbReference type="EMBL" id="MCFC01000008">
    <property type="protein sequence ID" value="ORY32922.1"/>
    <property type="molecule type" value="Genomic_DNA"/>
</dbReference>
<dbReference type="InParanoid" id="A0A1Y2BDL9"/>
<evidence type="ECO:0000313" key="2">
    <source>
        <dbReference type="Proteomes" id="UP000193986"/>
    </source>
</evidence>
<dbReference type="AlphaFoldDB" id="A0A1Y2BDL9"/>